<dbReference type="AlphaFoldDB" id="A0A2J0SR90"/>
<dbReference type="SUPFAM" id="SSF53448">
    <property type="entry name" value="Nucleotide-diphospho-sugar transferases"/>
    <property type="match status" value="1"/>
</dbReference>
<dbReference type="InterPro" id="IPR050834">
    <property type="entry name" value="Glycosyltransf_2"/>
</dbReference>
<dbReference type="PANTHER" id="PTHR43685">
    <property type="entry name" value="GLYCOSYLTRANSFERASE"/>
    <property type="match status" value="1"/>
</dbReference>
<evidence type="ECO:0000313" key="3">
    <source>
        <dbReference type="Proteomes" id="UP000822271"/>
    </source>
</evidence>
<evidence type="ECO:0000259" key="1">
    <source>
        <dbReference type="Pfam" id="PF00535"/>
    </source>
</evidence>
<dbReference type="EMBL" id="RAUE01000002">
    <property type="protein sequence ID" value="MBA0309606.1"/>
    <property type="molecule type" value="Genomic_DNA"/>
</dbReference>
<name>A0A2J0SR90_STEMA</name>
<dbReference type="InterPro" id="IPR001173">
    <property type="entry name" value="Glyco_trans_2-like"/>
</dbReference>
<protein>
    <submittedName>
        <fullName evidence="2">Glycosyltransferase family 2 protein</fullName>
    </submittedName>
</protein>
<dbReference type="InterPro" id="IPR029044">
    <property type="entry name" value="Nucleotide-diphossugar_trans"/>
</dbReference>
<dbReference type="CDD" id="cd04196">
    <property type="entry name" value="GT_2_like_d"/>
    <property type="match status" value="1"/>
</dbReference>
<dbReference type="Pfam" id="PF00535">
    <property type="entry name" value="Glycos_transf_2"/>
    <property type="match status" value="1"/>
</dbReference>
<reference evidence="2" key="2">
    <citation type="journal article" date="2020" name="Front. Microbiol.">
        <title>Genetic Variants of the DSF Quorum Sensing System in Stenotrophomonas maltophilia Influence Virulence and Resistance Phenotypes Among Genotypically Diverse Clinical Isolates.</title>
        <authorList>
            <person name="Yero D."/>
            <person name="Huedo P."/>
            <person name="Conchillo-Sole O."/>
            <person name="Martinez-Servat S."/>
            <person name="Mamat U."/>
            <person name="Coves X."/>
            <person name="Llanas F."/>
            <person name="Roca I."/>
            <person name="Vila J."/>
            <person name="Schaible U.E."/>
            <person name="Daura X."/>
            <person name="Gibert I."/>
        </authorList>
    </citation>
    <scope>NUCLEOTIDE SEQUENCE</scope>
    <source>
        <strain evidence="2">OG156</strain>
    </source>
</reference>
<sequence>MRYSTHPGCTWLHRLPMTSSVSIAVCTYNGERFLQEQLDSLLAQTRHPDQLVIRDDASSDGTLALLRSFVPRAEALGIAVDLQVNARNVGYRQNFDGALRACTGDLIFLCDQDDLWYPDKLQRFCTEFDARPELLALHSDAQLIDGSGRMLSKRLFSALGYRPSEHVRMHAGHGFELLLKRPLMTGAAMALRRQVLDDALPLPASGWVHDAWISTLAAMRGEIDSLPEPLIGYRLHGNNQVGLGDQDGVSREVRRERQLEIERLQCEQLLARARALGLPGSRLEWIERKQRHLTVRTGMGPARLRRIPAVMAEVFSGNYGYFGRGLLTAAIDLVRR</sequence>
<comment type="caution">
    <text evidence="2">The sequence shown here is derived from an EMBL/GenBank/DDBJ whole genome shotgun (WGS) entry which is preliminary data.</text>
</comment>
<reference evidence="2" key="1">
    <citation type="submission" date="2018-09" db="EMBL/GenBank/DDBJ databases">
        <authorList>
            <person name="Groschel M."/>
            <person name="Kohl T."/>
            <person name="Conchillo-Sole O."/>
            <person name="Mamat U."/>
            <person name="Yero D."/>
            <person name="Niemann S."/>
            <person name="Daura X."/>
            <person name="Gibert I."/>
        </authorList>
    </citation>
    <scope>NUCLEOTIDE SEQUENCE</scope>
    <source>
        <strain evidence="2">OG156</strain>
    </source>
</reference>
<feature type="domain" description="Glycosyltransferase 2-like" evidence="1">
    <location>
        <begin position="22"/>
        <end position="198"/>
    </location>
</feature>
<dbReference type="Proteomes" id="UP000822271">
    <property type="component" value="Unassembled WGS sequence"/>
</dbReference>
<accession>A0A2J0SR90</accession>
<gene>
    <name evidence="2" type="ORF">D7Y33_00975</name>
</gene>
<evidence type="ECO:0000313" key="2">
    <source>
        <dbReference type="EMBL" id="MBA0309606.1"/>
    </source>
</evidence>
<organism evidence="2 3">
    <name type="scientific">Stenotrophomonas maltophilia</name>
    <name type="common">Pseudomonas maltophilia</name>
    <name type="synonym">Xanthomonas maltophilia</name>
    <dbReference type="NCBI Taxonomy" id="40324"/>
    <lineage>
        <taxon>Bacteria</taxon>
        <taxon>Pseudomonadati</taxon>
        <taxon>Pseudomonadota</taxon>
        <taxon>Gammaproteobacteria</taxon>
        <taxon>Lysobacterales</taxon>
        <taxon>Lysobacteraceae</taxon>
        <taxon>Stenotrophomonas</taxon>
        <taxon>Stenotrophomonas maltophilia group</taxon>
    </lineage>
</organism>
<dbReference type="PANTHER" id="PTHR43685:SF2">
    <property type="entry name" value="GLYCOSYLTRANSFERASE 2-LIKE DOMAIN-CONTAINING PROTEIN"/>
    <property type="match status" value="1"/>
</dbReference>
<proteinExistence type="predicted"/>
<dbReference type="Gene3D" id="3.90.550.10">
    <property type="entry name" value="Spore Coat Polysaccharide Biosynthesis Protein SpsA, Chain A"/>
    <property type="match status" value="1"/>
</dbReference>